<dbReference type="InterPro" id="IPR001789">
    <property type="entry name" value="Sig_transdc_resp-reg_receiver"/>
</dbReference>
<dbReference type="Proteomes" id="UP000650994">
    <property type="component" value="Unassembled WGS sequence"/>
</dbReference>
<dbReference type="PANTHER" id="PTHR45566:SF1">
    <property type="entry name" value="HTH-TYPE TRANSCRIPTIONAL REGULATOR YHJB-RELATED"/>
    <property type="match status" value="1"/>
</dbReference>
<evidence type="ECO:0000256" key="1">
    <source>
        <dbReference type="PROSITE-ProRule" id="PRU00169"/>
    </source>
</evidence>
<keyword evidence="4" id="KW-0238">DNA-binding</keyword>
<reference evidence="3" key="1">
    <citation type="journal article" date="2014" name="Int. J. Syst. Evol. Microbiol.">
        <title>Complete genome of a new Firmicutes species belonging to the dominant human colonic microbiota ('Ruminococcus bicirculans') reveals two chromosomes and a selective capacity to utilize plant glucans.</title>
        <authorList>
            <consortium name="NISC Comparative Sequencing Program"/>
            <person name="Wegmann U."/>
            <person name="Louis P."/>
            <person name="Goesmann A."/>
            <person name="Henrissat B."/>
            <person name="Duncan S.H."/>
            <person name="Flint H.J."/>
        </authorList>
    </citation>
    <scope>NUCLEOTIDE SEQUENCE</scope>
    <source>
        <strain evidence="3">CGMCC 1.12707</strain>
    </source>
</reference>
<evidence type="ECO:0000313" key="6">
    <source>
        <dbReference type="Proteomes" id="UP000650994"/>
    </source>
</evidence>
<reference evidence="4" key="2">
    <citation type="submission" date="2016-11" db="EMBL/GenBank/DDBJ databases">
        <authorList>
            <person name="Jaros S."/>
            <person name="Januszkiewicz K."/>
            <person name="Wedrychowicz H."/>
        </authorList>
    </citation>
    <scope>NUCLEOTIDE SEQUENCE [LARGE SCALE GENOMIC DNA]</scope>
    <source>
        <strain evidence="4">DSM 27989</strain>
    </source>
</reference>
<sequence>MFKKVLIAEDHEIRNLGVINTLEELKVAKFEFVSYCDSALQKIKKAIEENNPYDLLITDLVFDKDFVEQKITSGQQLVAETKTIQPELKVIAFSIEKKVQVIDELFNQSKINGYVSKGRNDAKELKNTIKKVFAGETVIPQDILNSLRNNSFEVTDYDIRLLDLLAKGWKQHEIMDNFKDEGLHPNSRSAIEKRLNDLRESLNAKNNIEMIVICKDMGII</sequence>
<dbReference type="Proteomes" id="UP000184120">
    <property type="component" value="Unassembled WGS sequence"/>
</dbReference>
<dbReference type="STRING" id="1434701.SAMN05443634_10254"/>
<dbReference type="InterPro" id="IPR011006">
    <property type="entry name" value="CheY-like_superfamily"/>
</dbReference>
<protein>
    <submittedName>
        <fullName evidence="4">DNA-binding response regulator, NarL/FixJ family, contains REC and HTH domains</fullName>
    </submittedName>
</protein>
<organism evidence="4 5">
    <name type="scientific">Chishuiella changwenlii</name>
    <dbReference type="NCBI Taxonomy" id="1434701"/>
    <lineage>
        <taxon>Bacteria</taxon>
        <taxon>Pseudomonadati</taxon>
        <taxon>Bacteroidota</taxon>
        <taxon>Flavobacteriia</taxon>
        <taxon>Flavobacteriales</taxon>
        <taxon>Weeksellaceae</taxon>
        <taxon>Chishuiella</taxon>
    </lineage>
</organism>
<dbReference type="SUPFAM" id="SSF52172">
    <property type="entry name" value="CheY-like"/>
    <property type="match status" value="1"/>
</dbReference>
<dbReference type="RefSeq" id="WP_072929346.1">
    <property type="nucleotide sequence ID" value="NZ_BMFL01000014.1"/>
</dbReference>
<accession>A0A1M6TR49</accession>
<evidence type="ECO:0000313" key="3">
    <source>
        <dbReference type="EMBL" id="GGF04046.1"/>
    </source>
</evidence>
<dbReference type="EMBL" id="FRBH01000002">
    <property type="protein sequence ID" value="SHK59380.1"/>
    <property type="molecule type" value="Genomic_DNA"/>
</dbReference>
<reference evidence="5" key="3">
    <citation type="submission" date="2016-11" db="EMBL/GenBank/DDBJ databases">
        <authorList>
            <person name="Varghese N."/>
            <person name="Submissions S."/>
        </authorList>
    </citation>
    <scope>NUCLEOTIDE SEQUENCE [LARGE SCALE GENOMIC DNA]</scope>
    <source>
        <strain evidence="5">DSM 27989</strain>
    </source>
</reference>
<name>A0A1M6TR49_9FLAO</name>
<proteinExistence type="predicted"/>
<dbReference type="Gene3D" id="3.40.50.2300">
    <property type="match status" value="1"/>
</dbReference>
<evidence type="ECO:0000259" key="2">
    <source>
        <dbReference type="PROSITE" id="PS50110"/>
    </source>
</evidence>
<dbReference type="AlphaFoldDB" id="A0A1M6TR49"/>
<reference evidence="3" key="5">
    <citation type="submission" date="2024-05" db="EMBL/GenBank/DDBJ databases">
        <authorList>
            <person name="Sun Q."/>
            <person name="Zhou Y."/>
        </authorList>
    </citation>
    <scope>NUCLEOTIDE SEQUENCE</scope>
    <source>
        <strain evidence="3">CGMCC 1.12707</strain>
    </source>
</reference>
<evidence type="ECO:0000313" key="5">
    <source>
        <dbReference type="Proteomes" id="UP000184120"/>
    </source>
</evidence>
<keyword evidence="1" id="KW-0597">Phosphoprotein</keyword>
<feature type="domain" description="Response regulatory" evidence="2">
    <location>
        <begin position="4"/>
        <end position="132"/>
    </location>
</feature>
<dbReference type="GO" id="GO:0000160">
    <property type="term" value="P:phosphorelay signal transduction system"/>
    <property type="evidence" value="ECO:0007669"/>
    <property type="project" value="InterPro"/>
</dbReference>
<dbReference type="PANTHER" id="PTHR45566">
    <property type="entry name" value="HTH-TYPE TRANSCRIPTIONAL REGULATOR YHJB-RELATED"/>
    <property type="match status" value="1"/>
</dbReference>
<dbReference type="OrthoDB" id="659223at2"/>
<evidence type="ECO:0000313" key="4">
    <source>
        <dbReference type="EMBL" id="SHK59380.1"/>
    </source>
</evidence>
<dbReference type="GO" id="GO:0003677">
    <property type="term" value="F:DNA binding"/>
    <property type="evidence" value="ECO:0007669"/>
    <property type="project" value="UniProtKB-KW"/>
</dbReference>
<dbReference type="EMBL" id="BMFL01000014">
    <property type="protein sequence ID" value="GGF04046.1"/>
    <property type="molecule type" value="Genomic_DNA"/>
</dbReference>
<gene>
    <name evidence="3" type="ORF">GCM10010984_21710</name>
    <name evidence="4" type="ORF">SAMN05443634_10254</name>
</gene>
<keyword evidence="6" id="KW-1185">Reference proteome</keyword>
<feature type="modified residue" description="4-aspartylphosphate" evidence="1">
    <location>
        <position position="59"/>
    </location>
</feature>
<dbReference type="InterPro" id="IPR051015">
    <property type="entry name" value="EvgA-like"/>
</dbReference>
<reference evidence="6" key="4">
    <citation type="journal article" date="2019" name="Int. J. Syst. Evol. Microbiol.">
        <title>The Global Catalogue of Microorganisms (GCM) 10K type strain sequencing project: providing services to taxonomists for standard genome sequencing and annotation.</title>
        <authorList>
            <consortium name="The Broad Institute Genomics Platform"/>
            <consortium name="The Broad Institute Genome Sequencing Center for Infectious Disease"/>
            <person name="Wu L."/>
            <person name="Ma J."/>
        </authorList>
    </citation>
    <scope>NUCLEOTIDE SEQUENCE [LARGE SCALE GENOMIC DNA]</scope>
    <source>
        <strain evidence="6">CGMCC 1.12707</strain>
    </source>
</reference>
<dbReference type="PROSITE" id="PS50110">
    <property type="entry name" value="RESPONSE_REGULATORY"/>
    <property type="match status" value="1"/>
</dbReference>